<feature type="transmembrane region" description="Helical" evidence="1">
    <location>
        <begin position="194"/>
        <end position="212"/>
    </location>
</feature>
<dbReference type="HOGENOM" id="CLU_789017_0_0_11"/>
<proteinExistence type="predicted"/>
<dbReference type="PATRIC" id="fig|512565.3.peg.7256"/>
<protein>
    <submittedName>
        <fullName evidence="2">Uncharacterized protein</fullName>
    </submittedName>
</protein>
<evidence type="ECO:0000313" key="2">
    <source>
        <dbReference type="EMBL" id="BAL92469.1"/>
    </source>
</evidence>
<keyword evidence="1" id="KW-0812">Transmembrane</keyword>
<feature type="transmembrane region" description="Helical" evidence="1">
    <location>
        <begin position="256"/>
        <end position="274"/>
    </location>
</feature>
<feature type="transmembrane region" description="Helical" evidence="1">
    <location>
        <begin position="162"/>
        <end position="182"/>
    </location>
</feature>
<evidence type="ECO:0000256" key="1">
    <source>
        <dbReference type="SAM" id="Phobius"/>
    </source>
</evidence>
<dbReference type="EMBL" id="AP012319">
    <property type="protein sequence ID" value="BAL92469.1"/>
    <property type="molecule type" value="Genomic_DNA"/>
</dbReference>
<reference evidence="2 3" key="1">
    <citation type="submission" date="2012-02" db="EMBL/GenBank/DDBJ databases">
        <title>Complete genome sequence of Actinoplanes missouriensis 431 (= NBRC 102363).</title>
        <authorList>
            <person name="Ohnishi Y."/>
            <person name="Ishikawa J."/>
            <person name="Sekine M."/>
            <person name="Hosoyama A."/>
            <person name="Harada T."/>
            <person name="Narita H."/>
            <person name="Hata T."/>
            <person name="Konno Y."/>
            <person name="Tutikane K."/>
            <person name="Fujita N."/>
            <person name="Horinouchi S."/>
            <person name="Hayakawa M."/>
        </authorList>
    </citation>
    <scope>NUCLEOTIDE SEQUENCE [LARGE SCALE GENOMIC DNA]</scope>
    <source>
        <strain evidence="3">ATCC 14538 / DSM 43046 / CBS 188.64 / JCM 3121 / NBRC 102363 / NCIMB 12654 / NRRL B-3342 / UNCC 431</strain>
    </source>
</reference>
<dbReference type="RefSeq" id="WP_014447354.1">
    <property type="nucleotide sequence ID" value="NC_017093.1"/>
</dbReference>
<accession>I0HHI2</accession>
<dbReference type="STRING" id="512565.AMIS_72490"/>
<name>I0HHI2_ACTM4</name>
<feature type="transmembrane region" description="Helical" evidence="1">
    <location>
        <begin position="224"/>
        <end position="244"/>
    </location>
</feature>
<keyword evidence="1" id="KW-0472">Membrane</keyword>
<dbReference type="OrthoDB" id="5150238at2"/>
<dbReference type="KEGG" id="ams:AMIS_72490"/>
<feature type="transmembrane region" description="Helical" evidence="1">
    <location>
        <begin position="319"/>
        <end position="340"/>
    </location>
</feature>
<evidence type="ECO:0000313" key="3">
    <source>
        <dbReference type="Proteomes" id="UP000007882"/>
    </source>
</evidence>
<keyword evidence="3" id="KW-1185">Reference proteome</keyword>
<gene>
    <name evidence="2" type="ordered locus">AMIS_72490</name>
</gene>
<keyword evidence="1" id="KW-1133">Transmembrane helix</keyword>
<dbReference type="Proteomes" id="UP000007882">
    <property type="component" value="Chromosome"/>
</dbReference>
<organism evidence="2 3">
    <name type="scientific">Actinoplanes missouriensis (strain ATCC 14538 / DSM 43046 / CBS 188.64 / JCM 3121 / NBRC 102363 / NCIMB 12654 / NRRL B-3342 / UNCC 431)</name>
    <dbReference type="NCBI Taxonomy" id="512565"/>
    <lineage>
        <taxon>Bacteria</taxon>
        <taxon>Bacillati</taxon>
        <taxon>Actinomycetota</taxon>
        <taxon>Actinomycetes</taxon>
        <taxon>Micromonosporales</taxon>
        <taxon>Micromonosporaceae</taxon>
        <taxon>Actinoplanes</taxon>
    </lineage>
</organism>
<dbReference type="eggNOG" id="ENOG5033E2A">
    <property type="taxonomic scope" value="Bacteria"/>
</dbReference>
<dbReference type="AlphaFoldDB" id="I0HHI2"/>
<feature type="transmembrane region" description="Helical" evidence="1">
    <location>
        <begin position="281"/>
        <end position="299"/>
    </location>
</feature>
<sequence>MSASPLERRYRRLLRVYPAGHRAAYEEEMVGVLMSGAAPGRRFPSPADAVDLLGAGLTARLGWSARALRGPGWRDAATLTGFALALMLATDAIDAFVDGLRAWLSTGGGTDGWPAMSAGRGLGVSGGDGLGAGGGLLIAEPGIRALAWSAVAVAAVAGLRRVTAVLAGVAALAQIGTIAFWAGVAPWQSVRLTWTPAVAVLVFGAFLAAAPGRPPLRVLGRSGSWLAGAAVVAVLGWTLVLADLSIPLPAPLSAEMFDFWLPLGLGAAAVTCAPRGVRSRCAALFAAVVVGPLTMLAWWDALVLDEATAGVAPGRVTAGALALTLVPLAALTLGVVGGWGRAGRFGEWGRG</sequence>